<evidence type="ECO:0000256" key="2">
    <source>
        <dbReference type="ARBA" id="ARBA00008806"/>
    </source>
</evidence>
<keyword evidence="5" id="KW-1133">Transmembrane helix</keyword>
<dbReference type="InterPro" id="IPR027417">
    <property type="entry name" value="P-loop_NTPase"/>
</dbReference>
<evidence type="ECO:0008006" key="10">
    <source>
        <dbReference type="Google" id="ProtNLM"/>
    </source>
</evidence>
<comment type="caution">
    <text evidence="8">The sequence shown here is derived from an EMBL/GenBank/DDBJ whole genome shotgun (WGS) entry which is preliminary data.</text>
</comment>
<sequence>MAVYGLKAFLIAQSLNQIEKAYGPNNSILDNCHVRVSFATNDERTAKRVSDALGTATEMKAMKNYAGHRLSPWLGHLMVSRSETARPLLTPGEVMQLPPTDEIVMVAGTPPIRAKKARYYEDARFRDRLLPPPMLSRGSTVQHDDWTALPLARPQDGTGGSTADEGRDDDPTGSEHRHQPKLGRVKPGENMQSIENEFEFDTDRDDDMEDFAARNRRMTGLMQGVARQVSLNPNDGMEL</sequence>
<reference evidence="8" key="1">
    <citation type="journal article" date="2014" name="Int. J. Syst. Evol. Microbiol.">
        <title>Complete genome sequence of Corynebacterium casei LMG S-19264T (=DSM 44701T), isolated from a smear-ripened cheese.</title>
        <authorList>
            <consortium name="US DOE Joint Genome Institute (JGI-PGF)"/>
            <person name="Walter F."/>
            <person name="Albersmeier A."/>
            <person name="Kalinowski J."/>
            <person name="Ruckert C."/>
        </authorList>
    </citation>
    <scope>NUCLEOTIDE SEQUENCE</scope>
    <source>
        <strain evidence="8">VKM B-2789</strain>
    </source>
</reference>
<evidence type="ECO:0000313" key="8">
    <source>
        <dbReference type="EMBL" id="GLK85932.1"/>
    </source>
</evidence>
<feature type="region of interest" description="Disordered" evidence="7">
    <location>
        <begin position="129"/>
        <end position="209"/>
    </location>
</feature>
<dbReference type="SUPFAM" id="SSF52540">
    <property type="entry name" value="P-loop containing nucleoside triphosphate hydrolases"/>
    <property type="match status" value="1"/>
</dbReference>
<comment type="similarity">
    <text evidence="2">Belongs to the VirD4/TraG family.</text>
</comment>
<dbReference type="Pfam" id="PF02534">
    <property type="entry name" value="T4SS-DNA_transf"/>
    <property type="match status" value="1"/>
</dbReference>
<dbReference type="Gene3D" id="3.40.50.300">
    <property type="entry name" value="P-loop containing nucleotide triphosphate hydrolases"/>
    <property type="match status" value="1"/>
</dbReference>
<evidence type="ECO:0000256" key="1">
    <source>
        <dbReference type="ARBA" id="ARBA00004651"/>
    </source>
</evidence>
<dbReference type="GO" id="GO:0005886">
    <property type="term" value="C:plasma membrane"/>
    <property type="evidence" value="ECO:0007669"/>
    <property type="project" value="UniProtKB-SubCell"/>
</dbReference>
<dbReference type="AlphaFoldDB" id="A0A9W6NCR7"/>
<evidence type="ECO:0000256" key="4">
    <source>
        <dbReference type="ARBA" id="ARBA00022692"/>
    </source>
</evidence>
<evidence type="ECO:0000313" key="9">
    <source>
        <dbReference type="Proteomes" id="UP001143330"/>
    </source>
</evidence>
<evidence type="ECO:0000256" key="6">
    <source>
        <dbReference type="ARBA" id="ARBA00023136"/>
    </source>
</evidence>
<feature type="compositionally biased region" description="Acidic residues" evidence="7">
    <location>
        <begin position="196"/>
        <end position="209"/>
    </location>
</feature>
<evidence type="ECO:0000256" key="5">
    <source>
        <dbReference type="ARBA" id="ARBA00022989"/>
    </source>
</evidence>
<evidence type="ECO:0000256" key="3">
    <source>
        <dbReference type="ARBA" id="ARBA00022475"/>
    </source>
</evidence>
<keyword evidence="4" id="KW-0812">Transmembrane</keyword>
<dbReference type="InterPro" id="IPR003688">
    <property type="entry name" value="TraG/VirD4"/>
</dbReference>
<protein>
    <recommendedName>
        <fullName evidence="10">Conjugal transfer protein TraG</fullName>
    </recommendedName>
</protein>
<gene>
    <name evidence="8" type="ORF">GCM10017653_40020</name>
</gene>
<dbReference type="PANTHER" id="PTHR37937:SF1">
    <property type="entry name" value="CONJUGATIVE TRANSFER: DNA TRANSPORT"/>
    <property type="match status" value="1"/>
</dbReference>
<keyword evidence="3" id="KW-1003">Cell membrane</keyword>
<dbReference type="PANTHER" id="PTHR37937">
    <property type="entry name" value="CONJUGATIVE TRANSFER: DNA TRANSPORT"/>
    <property type="match status" value="1"/>
</dbReference>
<accession>A0A9W6NCR7</accession>
<reference evidence="8" key="2">
    <citation type="submission" date="2023-01" db="EMBL/GenBank/DDBJ databases">
        <authorList>
            <person name="Sun Q."/>
            <person name="Evtushenko L."/>
        </authorList>
    </citation>
    <scope>NUCLEOTIDE SEQUENCE</scope>
    <source>
        <strain evidence="8">VKM B-2789</strain>
    </source>
</reference>
<evidence type="ECO:0000256" key="7">
    <source>
        <dbReference type="SAM" id="MobiDB-lite"/>
    </source>
</evidence>
<organism evidence="8 9">
    <name type="scientific">Ancylobacter defluvii</name>
    <dbReference type="NCBI Taxonomy" id="1282440"/>
    <lineage>
        <taxon>Bacteria</taxon>
        <taxon>Pseudomonadati</taxon>
        <taxon>Pseudomonadota</taxon>
        <taxon>Alphaproteobacteria</taxon>
        <taxon>Hyphomicrobiales</taxon>
        <taxon>Xanthobacteraceae</taxon>
        <taxon>Ancylobacter</taxon>
    </lineage>
</organism>
<name>A0A9W6NCR7_9HYPH</name>
<keyword evidence="6" id="KW-0472">Membrane</keyword>
<dbReference type="EMBL" id="BSFM01000017">
    <property type="protein sequence ID" value="GLK85932.1"/>
    <property type="molecule type" value="Genomic_DNA"/>
</dbReference>
<dbReference type="InterPro" id="IPR051539">
    <property type="entry name" value="T4SS-coupling_protein"/>
</dbReference>
<comment type="subcellular location">
    <subcellularLocation>
        <location evidence="1">Cell membrane</location>
        <topology evidence="1">Multi-pass membrane protein</topology>
    </subcellularLocation>
</comment>
<proteinExistence type="inferred from homology"/>
<keyword evidence="9" id="KW-1185">Reference proteome</keyword>
<dbReference type="Proteomes" id="UP001143330">
    <property type="component" value="Unassembled WGS sequence"/>
</dbReference>